<dbReference type="FunFam" id="1.10.10.790:FF:000002">
    <property type="entry name" value="Splicing factor 3A subunit 1"/>
    <property type="match status" value="1"/>
</dbReference>
<dbReference type="InterPro" id="IPR000061">
    <property type="entry name" value="Surp"/>
</dbReference>
<evidence type="ECO:0000256" key="4">
    <source>
        <dbReference type="ARBA" id="ARBA00022737"/>
    </source>
</evidence>
<evidence type="ECO:0000313" key="10">
    <source>
        <dbReference type="Proteomes" id="UP001150569"/>
    </source>
</evidence>
<evidence type="ECO:0000256" key="1">
    <source>
        <dbReference type="ARBA" id="ARBA00004123"/>
    </source>
</evidence>
<dbReference type="FunFam" id="1.10.10.790:FF:000001">
    <property type="entry name" value="Splicing factor 3a, subunit 1"/>
    <property type="match status" value="1"/>
</dbReference>
<keyword evidence="2" id="KW-0507">mRNA processing</keyword>
<dbReference type="InterPro" id="IPR035967">
    <property type="entry name" value="SWAP/Surp_sf"/>
</dbReference>
<keyword evidence="5" id="KW-0508">mRNA splicing</keyword>
<dbReference type="Pfam" id="PF12230">
    <property type="entry name" value="PRP21_like_P"/>
    <property type="match status" value="1"/>
</dbReference>
<feature type="domain" description="SURP motif" evidence="8">
    <location>
        <begin position="33"/>
        <end position="75"/>
    </location>
</feature>
<dbReference type="PANTHER" id="PTHR15316:SF1">
    <property type="entry name" value="SPLICING FACTOR 3A SUBUNIT 1"/>
    <property type="match status" value="1"/>
</dbReference>
<dbReference type="Proteomes" id="UP001150569">
    <property type="component" value="Unassembled WGS sequence"/>
</dbReference>
<feature type="compositionally biased region" description="Polar residues" evidence="7">
    <location>
        <begin position="469"/>
        <end position="490"/>
    </location>
</feature>
<keyword evidence="4" id="KW-0677">Repeat</keyword>
<dbReference type="GO" id="GO:0071004">
    <property type="term" value="C:U2-type prespliceosome"/>
    <property type="evidence" value="ECO:0007669"/>
    <property type="project" value="TreeGrafter"/>
</dbReference>
<dbReference type="GO" id="GO:0071013">
    <property type="term" value="C:catalytic step 2 spliceosome"/>
    <property type="evidence" value="ECO:0007669"/>
    <property type="project" value="TreeGrafter"/>
</dbReference>
<feature type="region of interest" description="Disordered" evidence="7">
    <location>
        <begin position="1"/>
        <end position="23"/>
    </location>
</feature>
<evidence type="ECO:0000256" key="7">
    <source>
        <dbReference type="SAM" id="MobiDB-lite"/>
    </source>
</evidence>
<keyword evidence="6" id="KW-0539">Nucleus</keyword>
<feature type="region of interest" description="Disordered" evidence="7">
    <location>
        <begin position="320"/>
        <end position="339"/>
    </location>
</feature>
<proteinExistence type="predicted"/>
<evidence type="ECO:0000259" key="8">
    <source>
        <dbReference type="PROSITE" id="PS50128"/>
    </source>
</evidence>
<evidence type="ECO:0000256" key="3">
    <source>
        <dbReference type="ARBA" id="ARBA00022728"/>
    </source>
</evidence>
<feature type="domain" description="SURP motif" evidence="8">
    <location>
        <begin position="154"/>
        <end position="196"/>
    </location>
</feature>
<dbReference type="GO" id="GO:0000381">
    <property type="term" value="P:regulation of alternative mRNA splicing, via spliceosome"/>
    <property type="evidence" value="ECO:0007669"/>
    <property type="project" value="TreeGrafter"/>
</dbReference>
<dbReference type="AlphaFoldDB" id="A0A9W7ZSG3"/>
<comment type="subcellular location">
    <subcellularLocation>
        <location evidence="1">Nucleus</location>
    </subcellularLocation>
</comment>
<organism evidence="9 10">
    <name type="scientific">Tieghemiomyces parasiticus</name>
    <dbReference type="NCBI Taxonomy" id="78921"/>
    <lineage>
        <taxon>Eukaryota</taxon>
        <taxon>Fungi</taxon>
        <taxon>Fungi incertae sedis</taxon>
        <taxon>Zoopagomycota</taxon>
        <taxon>Kickxellomycotina</taxon>
        <taxon>Dimargaritomycetes</taxon>
        <taxon>Dimargaritales</taxon>
        <taxon>Dimargaritaceae</taxon>
        <taxon>Tieghemiomyces</taxon>
    </lineage>
</organism>
<comment type="caution">
    <text evidence="9">The sequence shown here is derived from an EMBL/GenBank/DDBJ whole genome shotgun (WGS) entry which is preliminary data.</text>
</comment>
<evidence type="ECO:0000256" key="5">
    <source>
        <dbReference type="ARBA" id="ARBA00023187"/>
    </source>
</evidence>
<dbReference type="Pfam" id="PF01805">
    <property type="entry name" value="Surp"/>
    <property type="match status" value="2"/>
</dbReference>
<feature type="compositionally biased region" description="Low complexity" evidence="7">
    <location>
        <begin position="1"/>
        <end position="20"/>
    </location>
</feature>
<dbReference type="PANTHER" id="PTHR15316">
    <property type="entry name" value="SPLICEOSOME ASSOCIATED PROTEIN 114/SWAP SPLICING FACTOR-RELATED"/>
    <property type="match status" value="1"/>
</dbReference>
<gene>
    <name evidence="9" type="primary">PRP21_2</name>
    <name evidence="9" type="ORF">IWQ60_009683</name>
</gene>
<dbReference type="GO" id="GO:0005686">
    <property type="term" value="C:U2 snRNP"/>
    <property type="evidence" value="ECO:0007669"/>
    <property type="project" value="TreeGrafter"/>
</dbReference>
<dbReference type="EMBL" id="JANBPT010000837">
    <property type="protein sequence ID" value="KAJ1912391.1"/>
    <property type="molecule type" value="Genomic_DNA"/>
</dbReference>
<dbReference type="Gene3D" id="1.10.10.790">
    <property type="entry name" value="Surp module"/>
    <property type="match status" value="2"/>
</dbReference>
<feature type="region of interest" description="Disordered" evidence="7">
    <location>
        <begin position="85"/>
        <end position="104"/>
    </location>
</feature>
<accession>A0A9W7ZSG3</accession>
<protein>
    <submittedName>
        <fullName evidence="9">SF3a splicing factor complex subunit</fullName>
    </submittedName>
</protein>
<keyword evidence="3" id="KW-0747">Spliceosome</keyword>
<feature type="compositionally biased region" description="Low complexity" evidence="7">
    <location>
        <begin position="511"/>
        <end position="524"/>
    </location>
</feature>
<dbReference type="InterPro" id="IPR022030">
    <property type="entry name" value="SF3A1_dom"/>
</dbReference>
<keyword evidence="10" id="KW-1185">Reference proteome</keyword>
<name>A0A9W7ZSG3_9FUNG</name>
<dbReference type="GO" id="GO:0003723">
    <property type="term" value="F:RNA binding"/>
    <property type="evidence" value="ECO:0007669"/>
    <property type="project" value="InterPro"/>
</dbReference>
<evidence type="ECO:0000256" key="2">
    <source>
        <dbReference type="ARBA" id="ARBA00022664"/>
    </source>
</evidence>
<dbReference type="SMART" id="SM00648">
    <property type="entry name" value="SWAP"/>
    <property type="match status" value="2"/>
</dbReference>
<sequence length="558" mass="60695">MSGSPSATTPAATPTPSAPAKGIIYPPLDIRTVADKTARFVAKSGDRFQDRLRETNRTNPKFSFLTPSDPYHAYYQLKIREAREHPDGETPSHSHGGGERTDGHLQHQINDLQKEIDHQDAPTEAAAAAVAPERPPPFEFTHSLPAITAQDLDVIRLTAQFVARNGRQFMTTLLQREQKNYQFAFLRPAHSLFNYFSKLVDQYTLILSPGGSEDATDLRNIVKRYAETPFHVLERVMARVAYESYVQEAKEREAEQNRQERLAFAAIDWHDFTVVGTIEFSGGVENIDDLPPPIRLADLQGMSMAQKSMAKEAAQLVTQATNASNPSAGITADTADGDMSDDMDIEMESEDDDDMAGSTVPEPAAVVVAPVKPMKIRTDYVPKTRAGVAVAEPTQLCPRCHQAIPVSEMDEHVRVELLDPKWKEQKEAALAKHKESNLVGTDTDVISLLKNISGYRPQQQQQPSPPTGEDNSSRQTTSGGQVGASGSNGASVRPEPVVWDGYSSSAAITSQRAQGAAQRAPRPAESSAAQIGPQVGSKPDTRSGGKDGSAPVAKKPRV</sequence>
<dbReference type="OrthoDB" id="447637at2759"/>
<dbReference type="PROSITE" id="PS50128">
    <property type="entry name" value="SURP"/>
    <property type="match status" value="2"/>
</dbReference>
<dbReference type="InterPro" id="IPR045146">
    <property type="entry name" value="SF3A1"/>
</dbReference>
<feature type="region of interest" description="Disordered" evidence="7">
    <location>
        <begin position="455"/>
        <end position="558"/>
    </location>
</feature>
<evidence type="ECO:0000313" key="9">
    <source>
        <dbReference type="EMBL" id="KAJ1912391.1"/>
    </source>
</evidence>
<reference evidence="9" key="1">
    <citation type="submission" date="2022-07" db="EMBL/GenBank/DDBJ databases">
        <title>Phylogenomic reconstructions and comparative analyses of Kickxellomycotina fungi.</title>
        <authorList>
            <person name="Reynolds N.K."/>
            <person name="Stajich J.E."/>
            <person name="Barry K."/>
            <person name="Grigoriev I.V."/>
            <person name="Crous P."/>
            <person name="Smith M.E."/>
        </authorList>
    </citation>
    <scope>NUCLEOTIDE SEQUENCE</scope>
    <source>
        <strain evidence="9">RSA 861</strain>
    </source>
</reference>
<dbReference type="GO" id="GO:0045292">
    <property type="term" value="P:mRNA cis splicing, via spliceosome"/>
    <property type="evidence" value="ECO:0007669"/>
    <property type="project" value="InterPro"/>
</dbReference>
<dbReference type="SUPFAM" id="SSF109905">
    <property type="entry name" value="Surp module (SWAP domain)"/>
    <property type="match status" value="2"/>
</dbReference>
<evidence type="ECO:0000256" key="6">
    <source>
        <dbReference type="ARBA" id="ARBA00023242"/>
    </source>
</evidence>